<evidence type="ECO:0000256" key="7">
    <source>
        <dbReference type="ARBA" id="ARBA00022795"/>
    </source>
</evidence>
<dbReference type="AlphaFoldDB" id="A0A1I4YAE3"/>
<dbReference type="GO" id="GO:0003774">
    <property type="term" value="F:cytoskeletal motor activity"/>
    <property type="evidence" value="ECO:0007669"/>
    <property type="project" value="InterPro"/>
</dbReference>
<evidence type="ECO:0000256" key="1">
    <source>
        <dbReference type="ARBA" id="ARBA00003041"/>
    </source>
</evidence>
<comment type="subcellular location">
    <subcellularLocation>
        <location evidence="2">Cytoplasm</location>
    </subcellularLocation>
</comment>
<dbReference type="RefSeq" id="WP_074794364.1">
    <property type="nucleotide sequence ID" value="NZ_FOVJ01000001.1"/>
</dbReference>
<gene>
    <name evidence="12" type="ORF">SAMN05216386_0578</name>
</gene>
<dbReference type="GO" id="GO:0009288">
    <property type="term" value="C:bacterial-type flagellum"/>
    <property type="evidence" value="ECO:0007669"/>
    <property type="project" value="InterPro"/>
</dbReference>
<accession>A0A1I4YAE3</accession>
<protein>
    <recommendedName>
        <fullName evidence="4">Flagellar assembly protein FliH</fullName>
    </recommendedName>
</protein>
<name>A0A1I4YAE3_9PROT</name>
<dbReference type="Proteomes" id="UP000183107">
    <property type="component" value="Unassembled WGS sequence"/>
</dbReference>
<sequence length="231" mass="25563">MTSQIIPKARLSTCQRWEMDAFEPAPESVSDSCAGKPDDPGESGEALILPTVEQIERIHQQARQEGYTAGNEAGFQAGHELGRRAGDEQATAEVIKLQELFCGFQRELAHANRAVSNDLLTLALCLAKQMVREALRVKPELMLAVVRECIQQETAFNQPAQLFLHPDDAALVRQHLNHELGDCKVSIDTTLERGGCRIKVGNSHTDAKLATRWQRIAQALGQNSNWLDQVT</sequence>
<keyword evidence="7" id="KW-1005">Bacterial flagellum biogenesis</keyword>
<evidence type="ECO:0000256" key="3">
    <source>
        <dbReference type="ARBA" id="ARBA00006602"/>
    </source>
</evidence>
<proteinExistence type="inferred from homology"/>
<keyword evidence="12" id="KW-0282">Flagellum</keyword>
<dbReference type="GO" id="GO:0044781">
    <property type="term" value="P:bacterial-type flagellum organization"/>
    <property type="evidence" value="ECO:0007669"/>
    <property type="project" value="UniProtKB-KW"/>
</dbReference>
<evidence type="ECO:0000256" key="9">
    <source>
        <dbReference type="ARBA" id="ARBA00023225"/>
    </source>
</evidence>
<dbReference type="GO" id="GO:0015031">
    <property type="term" value="P:protein transport"/>
    <property type="evidence" value="ECO:0007669"/>
    <property type="project" value="UniProtKB-KW"/>
</dbReference>
<dbReference type="OrthoDB" id="5296952at2"/>
<dbReference type="PRINTS" id="PR01003">
    <property type="entry name" value="FLGFLIH"/>
</dbReference>
<evidence type="ECO:0000313" key="13">
    <source>
        <dbReference type="Proteomes" id="UP000183107"/>
    </source>
</evidence>
<organism evidence="12 13">
    <name type="scientific">Nitrosospira briensis</name>
    <dbReference type="NCBI Taxonomy" id="35799"/>
    <lineage>
        <taxon>Bacteria</taxon>
        <taxon>Pseudomonadati</taxon>
        <taxon>Pseudomonadota</taxon>
        <taxon>Betaproteobacteria</taxon>
        <taxon>Nitrosomonadales</taxon>
        <taxon>Nitrosomonadaceae</taxon>
        <taxon>Nitrosospira</taxon>
    </lineage>
</organism>
<evidence type="ECO:0000256" key="8">
    <source>
        <dbReference type="ARBA" id="ARBA00022927"/>
    </source>
</evidence>
<feature type="domain" description="Flagellar assembly protein FliH/Type III secretion system HrpE" evidence="11">
    <location>
        <begin position="93"/>
        <end position="216"/>
    </location>
</feature>
<keyword evidence="9" id="KW-1006">Bacterial flagellum protein export</keyword>
<dbReference type="PANTHER" id="PTHR34982">
    <property type="entry name" value="YOP PROTEINS TRANSLOCATION PROTEIN L"/>
    <property type="match status" value="1"/>
</dbReference>
<keyword evidence="12" id="KW-0969">Cilium</keyword>
<keyword evidence="8" id="KW-0653">Protein transport</keyword>
<evidence type="ECO:0000256" key="4">
    <source>
        <dbReference type="ARBA" id="ARBA00016507"/>
    </source>
</evidence>
<evidence type="ECO:0000313" key="12">
    <source>
        <dbReference type="EMBL" id="SFN34570.1"/>
    </source>
</evidence>
<evidence type="ECO:0000259" key="11">
    <source>
        <dbReference type="Pfam" id="PF02108"/>
    </source>
</evidence>
<reference evidence="13" key="1">
    <citation type="submission" date="2016-10" db="EMBL/GenBank/DDBJ databases">
        <authorList>
            <person name="Varghese N."/>
        </authorList>
    </citation>
    <scope>NUCLEOTIDE SEQUENCE [LARGE SCALE GENOMIC DNA]</scope>
    <source>
        <strain evidence="13">Nsp8</strain>
    </source>
</reference>
<keyword evidence="13" id="KW-1185">Reference proteome</keyword>
<keyword evidence="5" id="KW-0813">Transport</keyword>
<feature type="region of interest" description="Disordered" evidence="10">
    <location>
        <begin position="23"/>
        <end position="44"/>
    </location>
</feature>
<dbReference type="EMBL" id="FOVJ01000001">
    <property type="protein sequence ID" value="SFN34570.1"/>
    <property type="molecule type" value="Genomic_DNA"/>
</dbReference>
<dbReference type="PANTHER" id="PTHR34982:SF1">
    <property type="entry name" value="FLAGELLAR ASSEMBLY PROTEIN FLIH"/>
    <property type="match status" value="1"/>
</dbReference>
<dbReference type="InterPro" id="IPR051472">
    <property type="entry name" value="T3SS_Stator/FliH"/>
</dbReference>
<dbReference type="Pfam" id="PF02108">
    <property type="entry name" value="FliH"/>
    <property type="match status" value="1"/>
</dbReference>
<evidence type="ECO:0000256" key="6">
    <source>
        <dbReference type="ARBA" id="ARBA00022490"/>
    </source>
</evidence>
<comment type="similarity">
    <text evidence="3">Belongs to the FliH family.</text>
</comment>
<evidence type="ECO:0000256" key="2">
    <source>
        <dbReference type="ARBA" id="ARBA00004496"/>
    </source>
</evidence>
<keyword evidence="6" id="KW-0963">Cytoplasm</keyword>
<keyword evidence="12" id="KW-0966">Cell projection</keyword>
<dbReference type="GO" id="GO:0071973">
    <property type="term" value="P:bacterial-type flagellum-dependent cell motility"/>
    <property type="evidence" value="ECO:0007669"/>
    <property type="project" value="InterPro"/>
</dbReference>
<dbReference type="GO" id="GO:0005829">
    <property type="term" value="C:cytosol"/>
    <property type="evidence" value="ECO:0007669"/>
    <property type="project" value="TreeGrafter"/>
</dbReference>
<dbReference type="InterPro" id="IPR018035">
    <property type="entry name" value="Flagellar_FliH/T3SS_HrpE"/>
</dbReference>
<comment type="function">
    <text evidence="1">Needed for flagellar regrowth and assembly.</text>
</comment>
<evidence type="ECO:0000256" key="10">
    <source>
        <dbReference type="SAM" id="MobiDB-lite"/>
    </source>
</evidence>
<dbReference type="InterPro" id="IPR000563">
    <property type="entry name" value="Flag_FliH"/>
</dbReference>
<evidence type="ECO:0000256" key="5">
    <source>
        <dbReference type="ARBA" id="ARBA00022448"/>
    </source>
</evidence>